<dbReference type="InterPro" id="IPR029017">
    <property type="entry name" value="Enolase-like_N"/>
</dbReference>
<keyword evidence="5 11" id="KW-0964">Secreted</keyword>
<gene>
    <name evidence="11 18" type="primary">eno</name>
    <name evidence="18" type="ORF">LG34_05495</name>
</gene>
<organism evidence="18 19">
    <name type="scientific">Eubacterium ramulus</name>
    <dbReference type="NCBI Taxonomy" id="39490"/>
    <lineage>
        <taxon>Bacteria</taxon>
        <taxon>Bacillati</taxon>
        <taxon>Bacillota</taxon>
        <taxon>Clostridia</taxon>
        <taxon>Eubacteriales</taxon>
        <taxon>Eubacteriaceae</taxon>
        <taxon>Eubacterium</taxon>
    </lineage>
</organism>
<dbReference type="PROSITE" id="PS00164">
    <property type="entry name" value="ENOLASE"/>
    <property type="match status" value="1"/>
</dbReference>
<dbReference type="Proteomes" id="UP000245288">
    <property type="component" value="Unassembled WGS sequence"/>
</dbReference>
<feature type="domain" description="Enolase C-terminal TIM barrel" evidence="16">
    <location>
        <begin position="145"/>
        <end position="474"/>
    </location>
</feature>
<evidence type="ECO:0000256" key="13">
    <source>
        <dbReference type="PIRSR" id="PIRSR001400-2"/>
    </source>
</evidence>
<evidence type="ECO:0000256" key="10">
    <source>
        <dbReference type="ARBA" id="ARBA00048951"/>
    </source>
</evidence>
<dbReference type="SUPFAM" id="SSF51604">
    <property type="entry name" value="Enolase C-terminal domain-like"/>
    <property type="match status" value="2"/>
</dbReference>
<dbReference type="PIRSF" id="PIRSF001400">
    <property type="entry name" value="Enolase"/>
    <property type="match status" value="1"/>
</dbReference>
<dbReference type="AlphaFoldDB" id="A0A2V1JQH6"/>
<dbReference type="InterPro" id="IPR020809">
    <property type="entry name" value="Enolase_CS"/>
</dbReference>
<dbReference type="Pfam" id="PF00113">
    <property type="entry name" value="Enolase_C"/>
    <property type="match status" value="2"/>
</dbReference>
<feature type="binding site" evidence="11">
    <location>
        <position position="426"/>
    </location>
    <ligand>
        <name>(2R)-2-phosphoglycerate</name>
        <dbReference type="ChEBI" id="CHEBI:58289"/>
    </ligand>
</feature>
<dbReference type="CDD" id="cd03313">
    <property type="entry name" value="enolase"/>
    <property type="match status" value="1"/>
</dbReference>
<dbReference type="Pfam" id="PF03952">
    <property type="entry name" value="Enolase_N"/>
    <property type="match status" value="1"/>
</dbReference>
<feature type="binding site" evidence="13">
    <location>
        <position position="372"/>
    </location>
    <ligand>
        <name>substrate</name>
    </ligand>
</feature>
<dbReference type="EC" id="4.2.1.11" evidence="3 11"/>
<comment type="subcellular location">
    <subcellularLocation>
        <location evidence="11">Cytoplasm</location>
    </subcellularLocation>
    <subcellularLocation>
        <location evidence="11">Secreted</location>
    </subcellularLocation>
    <subcellularLocation>
        <location evidence="11">Cell surface</location>
    </subcellularLocation>
    <text evidence="11">Fractions of enolase are present in both the cytoplasm and on the cell surface.</text>
</comment>
<dbReference type="SFLD" id="SFLDS00001">
    <property type="entry name" value="Enolase"/>
    <property type="match status" value="1"/>
</dbReference>
<evidence type="ECO:0000259" key="16">
    <source>
        <dbReference type="SMART" id="SM01192"/>
    </source>
</evidence>
<evidence type="ECO:0000256" key="7">
    <source>
        <dbReference type="ARBA" id="ARBA00022842"/>
    </source>
</evidence>
<comment type="cofactor">
    <cofactor evidence="14">
        <name>Mg(2+)</name>
        <dbReference type="ChEBI" id="CHEBI:18420"/>
    </cofactor>
    <text evidence="14">Mg(2+) is required for catalysis and for stabilizing the dimer.</text>
</comment>
<dbReference type="OrthoDB" id="9804716at2"/>
<dbReference type="SUPFAM" id="SSF54826">
    <property type="entry name" value="Enolase N-terminal domain-like"/>
    <property type="match status" value="1"/>
</dbReference>
<dbReference type="PANTHER" id="PTHR11902:SF1">
    <property type="entry name" value="ENOLASE"/>
    <property type="match status" value="1"/>
</dbReference>
<feature type="binding site" evidence="13">
    <location>
        <begin position="424"/>
        <end position="427"/>
    </location>
    <ligand>
        <name>substrate</name>
    </ligand>
</feature>
<evidence type="ECO:0000256" key="8">
    <source>
        <dbReference type="ARBA" id="ARBA00023152"/>
    </source>
</evidence>
<feature type="binding site" evidence="13">
    <location>
        <position position="448"/>
    </location>
    <ligand>
        <name>substrate</name>
    </ligand>
</feature>
<dbReference type="SMART" id="SM01193">
    <property type="entry name" value="Enolase_N"/>
    <property type="match status" value="1"/>
</dbReference>
<name>A0A2V1JQH6_EUBRA</name>
<sequence length="474" mass="52453">MAVYLEIVDVYAREILDSRGNPTVETEVKVKDGNHIFTGRASVPSGASTGEHEAKELRDTDSRRYHGKGVHQAVVNVNDRIKAVLLGKDATNQVLIDQILNCTDGTENKCNLGANATLSVSMACAKACAKALNLPLFRYLGGVYGIRMPIPMMNILNGGRHADNTVDFQEFMIMPVGARDDEGNFIFRDGLRWCVEIYHTLKSILEKDGYTTSVGDEGGFAPDLKNAEEVLDYLMRAVKEAGYEPGRQIAFALDVAASELYNKDSRLYDFPGETRLKLAELMAKGNQCESNSAQEILHSDEQKLPKAEMAGMLADTISLSVHRTTEEMISYYEKLISKYPIVSIEDGLQENDWEGWSEMTKRIGNRVQLVGDDLFVTNPKRLKQGIAQKAGNAILIKVNQIGTLSESFEAIVLAKRNGYQSIVSHRSGETEDPMIADIAVALNCGQIKTGAPCRGERTAKYNELLRIEEEVCER</sequence>
<keyword evidence="19" id="KW-1185">Reference proteome</keyword>
<evidence type="ECO:0000313" key="18">
    <source>
        <dbReference type="EMBL" id="PWE87182.1"/>
    </source>
</evidence>
<dbReference type="Gene3D" id="3.20.20.120">
    <property type="entry name" value="Enolase-like C-terminal domain"/>
    <property type="match status" value="1"/>
</dbReference>
<dbReference type="InterPro" id="IPR020810">
    <property type="entry name" value="Enolase_C"/>
</dbReference>
<feature type="binding site" evidence="11">
    <location>
        <position position="169"/>
    </location>
    <ligand>
        <name>(2R)-2-phosphoglycerate</name>
        <dbReference type="ChEBI" id="CHEBI:58289"/>
    </ligand>
</feature>
<reference evidence="18 19" key="1">
    <citation type="submission" date="2014-09" db="EMBL/GenBank/DDBJ databases">
        <title>Butyrate-producing bacteria isolated from human gut.</title>
        <authorList>
            <person name="Zhang Q."/>
            <person name="Zhao L."/>
        </authorList>
    </citation>
    <scope>NUCLEOTIDE SEQUENCE [LARGE SCALE GENOMIC DNA]</scope>
    <source>
        <strain evidence="18 19">21</strain>
    </source>
</reference>
<dbReference type="HAMAP" id="MF_00318">
    <property type="entry name" value="Enolase"/>
    <property type="match status" value="1"/>
</dbReference>
<feature type="binding site" evidence="13">
    <location>
        <position position="170"/>
    </location>
    <ligand>
        <name>substrate</name>
    </ligand>
</feature>
<feature type="binding site" evidence="13">
    <location>
        <position position="345"/>
    </location>
    <ligand>
        <name>substrate</name>
    </ligand>
</feature>
<dbReference type="SMART" id="SM01192">
    <property type="entry name" value="Enolase_C"/>
    <property type="match status" value="1"/>
</dbReference>
<feature type="binding site" evidence="11 14">
    <location>
        <position position="372"/>
    </location>
    <ligand>
        <name>Mg(2+)</name>
        <dbReference type="ChEBI" id="CHEBI:18420"/>
    </ligand>
</feature>
<feature type="active site" description="Proton donor" evidence="11 12">
    <location>
        <position position="217"/>
    </location>
</feature>
<feature type="region of interest" description="Disordered" evidence="15">
    <location>
        <begin position="39"/>
        <end position="58"/>
    </location>
</feature>
<evidence type="ECO:0000256" key="1">
    <source>
        <dbReference type="ARBA" id="ARBA00005031"/>
    </source>
</evidence>
<evidence type="ECO:0000256" key="11">
    <source>
        <dbReference type="HAMAP-Rule" id="MF_00318"/>
    </source>
</evidence>
<comment type="function">
    <text evidence="11">Catalyzes the reversible conversion of 2-phosphoglycerate (2-PG) into phosphoenolpyruvate (PEP). It is essential for the degradation of carbohydrates via glycolysis.</text>
</comment>
<comment type="caution">
    <text evidence="18">The sequence shown here is derived from an EMBL/GenBank/DDBJ whole genome shotgun (WGS) entry which is preliminary data.</text>
</comment>
<evidence type="ECO:0000256" key="5">
    <source>
        <dbReference type="ARBA" id="ARBA00022525"/>
    </source>
</evidence>
<feature type="binding site" evidence="11">
    <location>
        <position position="397"/>
    </location>
    <ligand>
        <name>(2R)-2-phosphoglycerate</name>
        <dbReference type="ChEBI" id="CHEBI:58289"/>
    </ligand>
</feature>
<dbReference type="RefSeq" id="WP_109215153.1">
    <property type="nucleotide sequence ID" value="NZ_JRFU01000058.1"/>
</dbReference>
<evidence type="ECO:0000256" key="14">
    <source>
        <dbReference type="PIRSR" id="PIRSR001400-3"/>
    </source>
</evidence>
<feature type="binding site" evidence="11 14">
    <location>
        <position position="345"/>
    </location>
    <ligand>
        <name>Mg(2+)</name>
        <dbReference type="ChEBI" id="CHEBI:18420"/>
    </ligand>
</feature>
<dbReference type="Gene3D" id="3.30.390.10">
    <property type="entry name" value="Enolase-like, N-terminal domain"/>
    <property type="match status" value="1"/>
</dbReference>
<feature type="binding site" evidence="13">
    <location>
        <position position="161"/>
    </location>
    <ligand>
        <name>substrate</name>
    </ligand>
</feature>
<dbReference type="PANTHER" id="PTHR11902">
    <property type="entry name" value="ENOLASE"/>
    <property type="match status" value="1"/>
</dbReference>
<evidence type="ECO:0000256" key="15">
    <source>
        <dbReference type="SAM" id="MobiDB-lite"/>
    </source>
</evidence>
<dbReference type="UniPathway" id="UPA00109">
    <property type="reaction ID" value="UER00187"/>
</dbReference>
<evidence type="ECO:0000256" key="3">
    <source>
        <dbReference type="ARBA" id="ARBA00012058"/>
    </source>
</evidence>
<keyword evidence="8 11" id="KW-0324">Glycolysis</keyword>
<evidence type="ECO:0000256" key="12">
    <source>
        <dbReference type="PIRSR" id="PIRSR001400-1"/>
    </source>
</evidence>
<feature type="binding site" evidence="11">
    <location>
        <position position="427"/>
    </location>
    <ligand>
        <name>(2R)-2-phosphoglycerate</name>
        <dbReference type="ChEBI" id="CHEBI:58289"/>
    </ligand>
</feature>
<keyword evidence="9 11" id="KW-0456">Lyase</keyword>
<evidence type="ECO:0000256" key="4">
    <source>
        <dbReference type="ARBA" id="ARBA00017068"/>
    </source>
</evidence>
<accession>A0A2V1JQH6</accession>
<dbReference type="GO" id="GO:0006096">
    <property type="term" value="P:glycolytic process"/>
    <property type="evidence" value="ECO:0007669"/>
    <property type="project" value="UniProtKB-UniRule"/>
</dbReference>
<feature type="binding site" evidence="11">
    <location>
        <position position="448"/>
    </location>
    <ligand>
        <name>(2R)-2-phosphoglycerate</name>
        <dbReference type="ChEBI" id="CHEBI:58289"/>
    </ligand>
</feature>
<dbReference type="GO" id="GO:0000015">
    <property type="term" value="C:phosphopyruvate hydratase complex"/>
    <property type="evidence" value="ECO:0007669"/>
    <property type="project" value="InterPro"/>
</dbReference>
<dbReference type="GO" id="GO:0004634">
    <property type="term" value="F:phosphopyruvate hydratase activity"/>
    <property type="evidence" value="ECO:0007669"/>
    <property type="project" value="UniProtKB-UniRule"/>
</dbReference>
<dbReference type="InterPro" id="IPR000941">
    <property type="entry name" value="Enolase"/>
</dbReference>
<comment type="cofactor">
    <cofactor evidence="11">
        <name>Mg(2+)</name>
        <dbReference type="ChEBI" id="CHEBI:18420"/>
    </cofactor>
    <text evidence="11">Binds a second Mg(2+) ion via substrate during catalysis.</text>
</comment>
<feature type="active site" description="Proton acceptor" evidence="11 12">
    <location>
        <position position="397"/>
    </location>
</feature>
<dbReference type="PRINTS" id="PR00148">
    <property type="entry name" value="ENOLASE"/>
</dbReference>
<evidence type="ECO:0000256" key="9">
    <source>
        <dbReference type="ARBA" id="ARBA00023239"/>
    </source>
</evidence>
<dbReference type="InterPro" id="IPR020811">
    <property type="entry name" value="Enolase_N"/>
</dbReference>
<dbReference type="GO" id="GO:0000287">
    <property type="term" value="F:magnesium ion binding"/>
    <property type="evidence" value="ECO:0007669"/>
    <property type="project" value="UniProtKB-UniRule"/>
</dbReference>
<dbReference type="EMBL" id="JRFU01000058">
    <property type="protein sequence ID" value="PWE87182.1"/>
    <property type="molecule type" value="Genomic_DNA"/>
</dbReference>
<dbReference type="GO" id="GO:0009986">
    <property type="term" value="C:cell surface"/>
    <property type="evidence" value="ECO:0007669"/>
    <property type="project" value="UniProtKB-SubCell"/>
</dbReference>
<comment type="similarity">
    <text evidence="2 11">Belongs to the enolase family.</text>
</comment>
<dbReference type="NCBIfam" id="TIGR01060">
    <property type="entry name" value="eno"/>
    <property type="match status" value="1"/>
</dbReference>
<dbReference type="GO" id="GO:0005576">
    <property type="term" value="C:extracellular region"/>
    <property type="evidence" value="ECO:0007669"/>
    <property type="project" value="UniProtKB-SubCell"/>
</dbReference>
<comment type="pathway">
    <text evidence="1 11">Carbohydrate degradation; glycolysis; pyruvate from D-glyceraldehyde 3-phosphate: step 4/5.</text>
</comment>
<feature type="binding site" evidence="11 14">
    <location>
        <position position="254"/>
    </location>
    <ligand>
        <name>Mg(2+)</name>
        <dbReference type="ChEBI" id="CHEBI:18420"/>
    </ligand>
</feature>
<evidence type="ECO:0000259" key="17">
    <source>
        <dbReference type="SMART" id="SM01193"/>
    </source>
</evidence>
<protein>
    <recommendedName>
        <fullName evidence="4 11">Enolase</fullName>
        <ecNumber evidence="3 11">4.2.1.11</ecNumber>
    </recommendedName>
    <alternativeName>
        <fullName evidence="11">2-phospho-D-glycerate hydro-lyase</fullName>
    </alternativeName>
    <alternativeName>
        <fullName evidence="11">2-phosphoglycerate dehydratase</fullName>
    </alternativeName>
</protein>
<feature type="domain" description="Enolase N-terminal" evidence="17">
    <location>
        <begin position="7"/>
        <end position="140"/>
    </location>
</feature>
<proteinExistence type="inferred from homology"/>
<evidence type="ECO:0000256" key="2">
    <source>
        <dbReference type="ARBA" id="ARBA00009604"/>
    </source>
</evidence>
<keyword evidence="11" id="KW-0963">Cytoplasm</keyword>
<keyword evidence="6 11" id="KW-0479">Metal-binding</keyword>
<comment type="catalytic activity">
    <reaction evidence="10">
        <text>(2R)-2-phosphoglycerate = phosphoenolpyruvate + H2O</text>
        <dbReference type="Rhea" id="RHEA:10164"/>
        <dbReference type="ChEBI" id="CHEBI:15377"/>
        <dbReference type="ChEBI" id="CHEBI:58289"/>
        <dbReference type="ChEBI" id="CHEBI:58702"/>
        <dbReference type="EC" id="4.2.1.11"/>
    </reaction>
    <physiologicalReaction direction="left-to-right" evidence="10">
        <dbReference type="Rhea" id="RHEA:10165"/>
    </physiologicalReaction>
</comment>
<keyword evidence="7 11" id="KW-0460">Magnesium</keyword>
<evidence type="ECO:0000256" key="6">
    <source>
        <dbReference type="ARBA" id="ARBA00022723"/>
    </source>
</evidence>
<evidence type="ECO:0000313" key="19">
    <source>
        <dbReference type="Proteomes" id="UP000245288"/>
    </source>
</evidence>
<dbReference type="InterPro" id="IPR036849">
    <property type="entry name" value="Enolase-like_C_sf"/>
</dbReference>